<protein>
    <submittedName>
        <fullName evidence="3">Adhesin</fullName>
    </submittedName>
</protein>
<feature type="region of interest" description="Disordered" evidence="1">
    <location>
        <begin position="16"/>
        <end position="39"/>
    </location>
</feature>
<reference evidence="4" key="1">
    <citation type="submission" date="2017-05" db="EMBL/GenBank/DDBJ databases">
        <title>Streptomyces olivochromogenes NBRC 3561 whole genome shotgun sequence.</title>
        <authorList>
            <person name="Dohra H."/>
            <person name="Kodani S."/>
        </authorList>
    </citation>
    <scope>NUCLEOTIDE SEQUENCE [LARGE SCALE GENOMIC DNA]</scope>
    <source>
        <strain evidence="4">NBRC 3561</strain>
    </source>
</reference>
<evidence type="ECO:0000259" key="2">
    <source>
        <dbReference type="Pfam" id="PF03756"/>
    </source>
</evidence>
<dbReference type="InterPro" id="IPR005509">
    <property type="entry name" value="AfsA_hotdog_dom"/>
</dbReference>
<dbReference type="Proteomes" id="UP000217446">
    <property type="component" value="Unassembled WGS sequence"/>
</dbReference>
<dbReference type="EMBL" id="BDQI01000013">
    <property type="protein sequence ID" value="GAX54091.1"/>
    <property type="molecule type" value="Genomic_DNA"/>
</dbReference>
<dbReference type="NCBIfam" id="NF041195">
    <property type="entry name" value="ScbA_BarX_GamBu"/>
    <property type="match status" value="1"/>
</dbReference>
<dbReference type="STRING" id="1963.AQJ27_33020"/>
<dbReference type="GO" id="GO:0016740">
    <property type="term" value="F:transferase activity"/>
    <property type="evidence" value="ECO:0007669"/>
    <property type="project" value="InterPro"/>
</dbReference>
<gene>
    <name evidence="3" type="ORF">SO3561_05625</name>
</gene>
<comment type="caution">
    <text evidence="3">The sequence shown here is derived from an EMBL/GenBank/DDBJ whole genome shotgun (WGS) entry which is preliminary data.</text>
</comment>
<proteinExistence type="predicted"/>
<feature type="domain" description="A-factor biosynthesis hotdog" evidence="2">
    <location>
        <begin position="78"/>
        <end position="219"/>
    </location>
</feature>
<dbReference type="RefSeq" id="WP_079065427.1">
    <property type="nucleotide sequence ID" value="NZ_BDQI01000013.1"/>
</dbReference>
<sequence>MSYTTSTRVSVEDDVATVGTSASRTASRPAARHAVQPAVQTSAQTSAQVSAQASVQASVQTAARTLTPRLTTTVPREYVHRAAVSEVLLTGWEAAAEPAGPDPDEFAVSAQWPRSHSFFTQSGGYQDPMLLIESVRQIGSLLAHAEFGVPFGHQFLMWDMFFSTSPELLVADAVPTEVELRTVCRDIVRRGRVLGGMRYDVTVLRDGRALATAGAAFSCTSPAVHRRLRAGRPTTSDRVVPTAIDPAVVGHSDDRHVLLAEPGSDSGTGDRWELRVDTAHPTFFDHPVDHIPGMVLLEAARQAALVSTGMPDALLVGLKSNFARYAEFDAPCWIEPQAEPHGTEGGVLVRVRGTQHAETVFTAELVLSPRDR</sequence>
<accession>A0A250VIU7</accession>
<dbReference type="InterPro" id="IPR047757">
    <property type="entry name" value="AfsA-like"/>
</dbReference>
<organism evidence="3 4">
    <name type="scientific">Streptomyces olivochromogenes</name>
    <dbReference type="NCBI Taxonomy" id="1963"/>
    <lineage>
        <taxon>Bacteria</taxon>
        <taxon>Bacillati</taxon>
        <taxon>Actinomycetota</taxon>
        <taxon>Actinomycetes</taxon>
        <taxon>Kitasatosporales</taxon>
        <taxon>Streptomycetaceae</taxon>
        <taxon>Streptomyces</taxon>
    </lineage>
</organism>
<evidence type="ECO:0000313" key="4">
    <source>
        <dbReference type="Proteomes" id="UP000217446"/>
    </source>
</evidence>
<dbReference type="Pfam" id="PF03756">
    <property type="entry name" value="AfsA"/>
    <property type="match status" value="2"/>
</dbReference>
<feature type="domain" description="A-factor biosynthesis hotdog" evidence="2">
    <location>
        <begin position="249"/>
        <end position="363"/>
    </location>
</feature>
<keyword evidence="4" id="KW-1185">Reference proteome</keyword>
<feature type="compositionally biased region" description="Low complexity" evidence="1">
    <location>
        <begin position="21"/>
        <end position="39"/>
    </location>
</feature>
<dbReference type="AlphaFoldDB" id="A0A250VIU7"/>
<name>A0A250VIU7_STROL</name>
<evidence type="ECO:0000256" key="1">
    <source>
        <dbReference type="SAM" id="MobiDB-lite"/>
    </source>
</evidence>
<evidence type="ECO:0000313" key="3">
    <source>
        <dbReference type="EMBL" id="GAX54091.1"/>
    </source>
</evidence>